<dbReference type="Proteomes" id="UP000203537">
    <property type="component" value="Genome"/>
</dbReference>
<proteinExistence type="predicted"/>
<sequence>MGKHKKRSHSEERGEETKKLRREMKDLKELVMRVLATQAIHDAVNMADSENNNNSLRDTVQGEIEGSKKKIEEPGSSATLDEDIIKILGQAPETGEACQKIHADVAVRWNAWIKSGLKKEEKENLLKKYPRGGSCLLEAPIFNPEIASTLNESALKRDKYFCNTQKLAGSSLSALAPVINLLLENDKIDSKEILGNIWDAARIQAELHHSQSIARRAYILPGLTKQVASSLEERQIDTHLFGDKLGEKIKEIKSMDKLTYDLKVQPQKKSLTSSSGNWNGSSVPCRPTFVTSQKFKPQTPKLAAQKLPARLSSQSRPNQTPNQSYRRHQSNNSSSTNRSRTH</sequence>
<feature type="compositionally biased region" description="Basic and acidic residues" evidence="1">
    <location>
        <begin position="9"/>
        <end position="22"/>
    </location>
</feature>
<dbReference type="GeneID" id="3238819"/>
<dbReference type="EMBL" id="AJ632329">
    <property type="protein sequence ID" value="CAG18163.1"/>
    <property type="molecule type" value="Genomic_DNA"/>
</dbReference>
<evidence type="ECO:0000256" key="1">
    <source>
        <dbReference type="SAM" id="MobiDB-lite"/>
    </source>
</evidence>
<dbReference type="PANTHER" id="PTHR34239:SF2">
    <property type="entry name" value="TRANSPOSABLE ELEMENT P TRANSPOSASE_THAP9 CONSERVED DOMAIN-CONTAINING PROTEIN"/>
    <property type="match status" value="1"/>
</dbReference>
<organism evidence="2 3">
    <name type="scientific">Bracoviriform congregatae</name>
    <dbReference type="NCBI Taxonomy" id="39640"/>
    <lineage>
        <taxon>Viruses</taxon>
        <taxon>Viruses incertae sedis</taxon>
        <taxon>Polydnaviriformidae</taxon>
        <taxon>Bracoviriform</taxon>
    </lineage>
</organism>
<feature type="region of interest" description="Disordered" evidence="1">
    <location>
        <begin position="291"/>
        <end position="342"/>
    </location>
</feature>
<dbReference type="PANTHER" id="PTHR34239">
    <property type="entry name" value="APPLE DOMAIN-CONTAINING PROTEIN"/>
    <property type="match status" value="1"/>
</dbReference>
<accession>Q5ZNV3</accession>
<evidence type="ECO:0000313" key="3">
    <source>
        <dbReference type="Proteomes" id="UP000203537"/>
    </source>
</evidence>
<dbReference type="RefSeq" id="YP_184886.1">
    <property type="nucleotide sequence ID" value="NC_006658.1"/>
</dbReference>
<gene>
    <name evidence="2" type="ORF">CcBV_31.7</name>
</gene>
<dbReference type="KEGG" id="vg:3238819"/>
<name>Q5ZNV3_9VIRU</name>
<feature type="region of interest" description="Disordered" evidence="1">
    <location>
        <begin position="1"/>
        <end position="22"/>
    </location>
</feature>
<reference evidence="2 3" key="1">
    <citation type="journal article" date="2004" name="Science">
        <title>Genome sequence of a polydnavirus: insights into symbiotic virus evolution.</title>
        <authorList>
            <person name="Espagne E."/>
            <person name="Dupuy C."/>
            <person name="Huguet E."/>
            <person name="Cattolico L."/>
            <person name="Provost B."/>
            <person name="Martins N."/>
            <person name="Poirie M."/>
            <person name="Periquet G."/>
            <person name="Drezen J.M."/>
        </authorList>
    </citation>
    <scope>NUCLEOTIDE SEQUENCE [LARGE SCALE GENOMIC DNA]</scope>
</reference>
<evidence type="ECO:0000313" key="2">
    <source>
        <dbReference type="EMBL" id="CAG18163.1"/>
    </source>
</evidence>
<feature type="compositionally biased region" description="Polar residues" evidence="1">
    <location>
        <begin position="311"/>
        <end position="324"/>
    </location>
</feature>
<protein>
    <submittedName>
        <fullName evidence="2">Uncharacterized protein</fullName>
    </submittedName>
</protein>
<feature type="compositionally biased region" description="Low complexity" evidence="1">
    <location>
        <begin position="330"/>
        <end position="342"/>
    </location>
</feature>